<dbReference type="Proteomes" id="UP000254134">
    <property type="component" value="Unassembled WGS sequence"/>
</dbReference>
<dbReference type="InterPro" id="IPR008490">
    <property type="entry name" value="Transposase_InsH_N"/>
</dbReference>
<dbReference type="EMBL" id="QQZY01000008">
    <property type="protein sequence ID" value="RDI73538.1"/>
    <property type="molecule type" value="Genomic_DNA"/>
</dbReference>
<accession>A0A7M2YVU0</accession>
<feature type="domain" description="Transposase DDE" evidence="3">
    <location>
        <begin position="421"/>
        <end position="486"/>
    </location>
</feature>
<dbReference type="Pfam" id="PF05598">
    <property type="entry name" value="DUF772"/>
    <property type="match status" value="1"/>
</dbReference>
<evidence type="ECO:0000313" key="4">
    <source>
        <dbReference type="EMBL" id="RDI73538.1"/>
    </source>
</evidence>
<dbReference type="AlphaFoldDB" id="A0A7M2YVU0"/>
<dbReference type="InterPro" id="IPR047629">
    <property type="entry name" value="IS1182_transpos"/>
</dbReference>
<evidence type="ECO:0000313" key="5">
    <source>
        <dbReference type="Proteomes" id="UP000254134"/>
    </source>
</evidence>
<reference evidence="5" key="2">
    <citation type="journal article" date="2019" name="MicrobiologyOpen">
        <title>High-quality draft genome sequence of Gaiella occulta isolated from a 150 meter deep mineral water borehole and comparison with the genome sequences of other deep-branching lineages of the phylum Actinobacteria.</title>
        <authorList>
            <person name="Severino R."/>
            <person name="Froufe H.J.C."/>
            <person name="Barroso C."/>
            <person name="Albuquerque L."/>
            <person name="Lobo-da-Cunha A."/>
            <person name="da Costa M.S."/>
            <person name="Egas C."/>
        </authorList>
    </citation>
    <scope>NUCLEOTIDE SEQUENCE [LARGE SCALE GENOMIC DNA]</scope>
    <source>
        <strain evidence="5">F2-233</strain>
    </source>
</reference>
<reference evidence="4 5" key="1">
    <citation type="submission" date="2018-07" db="EMBL/GenBank/DDBJ databases">
        <title>High-quality-draft genome sequence of Gaiella occulta.</title>
        <authorList>
            <person name="Severino R."/>
            <person name="Froufe H.J.C."/>
            <person name="Rainey F.A."/>
            <person name="Barroso C."/>
            <person name="Albuquerque L."/>
            <person name="Lobo-Da-Cunha A."/>
            <person name="Da Costa M.S."/>
            <person name="Egas C."/>
        </authorList>
    </citation>
    <scope>NUCLEOTIDE SEQUENCE [LARGE SCALE GENOMIC DNA]</scope>
    <source>
        <strain evidence="4 5">F2-233</strain>
    </source>
</reference>
<comment type="caution">
    <text evidence="4">The sequence shown here is derived from an EMBL/GenBank/DDBJ whole genome shotgun (WGS) entry which is preliminary data.</text>
</comment>
<feature type="compositionally biased region" description="Basic and acidic residues" evidence="1">
    <location>
        <begin position="262"/>
        <end position="280"/>
    </location>
</feature>
<name>A0A7M2YVU0_9ACTN</name>
<dbReference type="PANTHER" id="PTHR33408">
    <property type="entry name" value="TRANSPOSASE"/>
    <property type="match status" value="1"/>
</dbReference>
<dbReference type="InterPro" id="IPR025668">
    <property type="entry name" value="Tnp_DDE_dom"/>
</dbReference>
<feature type="compositionally biased region" description="Basic residues" evidence="1">
    <location>
        <begin position="424"/>
        <end position="433"/>
    </location>
</feature>
<feature type="region of interest" description="Disordered" evidence="1">
    <location>
        <begin position="398"/>
        <end position="433"/>
    </location>
</feature>
<sequence>MAAAAAVEAVEGQERLVEVEPSAVVEERRPGGEEKTFRPYDLEQVLLLSPVLSDWLPEGHLAHFVSDLVESGALDLSAIYDSYEEERGYPPYDPRLMVKLLLYGYANAVVSSRKLERATYEDVAVRMLCADQHPDYRSIARFRKRHLEALGGLFVQALRLCRQASLVGLGALALDGTKLRANASRHKAMSYERMVKAETQLEAEIAAIRANVRALLEEAEAVDAAEDERFGPDRRGDELPEELRRREQRLERIREAKQALEAEAAEHERARRAELKAEGKKPRRPPNGRDPFKPKPGAQRNFTDPESRIMKTADGAFHQCYSGQAVVDSTAQVIVAAELSHEAPDARQLEPALDQLADNLEAIGVELPAGTTLAADAGYFSEDNVRITTERGLDPHIATGRFKHSEPPPAPRGPIPKNATPKQRMARKLKTKNGRAVYSRRKAIVEPVFGQIDTVQNGRKLLLRGKQAAREQWRFTCAVHNLLKLHRAGGLALIDQAPQARTGVDGAPESARKAAGPILRRAAQSARRWLTATCDAPMPMLPPPLVTDPRS</sequence>
<organism evidence="4 5">
    <name type="scientific">Gaiella occulta</name>
    <dbReference type="NCBI Taxonomy" id="1002870"/>
    <lineage>
        <taxon>Bacteria</taxon>
        <taxon>Bacillati</taxon>
        <taxon>Actinomycetota</taxon>
        <taxon>Thermoleophilia</taxon>
        <taxon>Gaiellales</taxon>
        <taxon>Gaiellaceae</taxon>
        <taxon>Gaiella</taxon>
    </lineage>
</organism>
<gene>
    <name evidence="4" type="ORF">Gocc_2679</name>
</gene>
<dbReference type="PANTHER" id="PTHR33408:SF2">
    <property type="entry name" value="TRANSPOSASE DDE DOMAIN-CONTAINING PROTEIN"/>
    <property type="match status" value="1"/>
</dbReference>
<evidence type="ECO:0000259" key="2">
    <source>
        <dbReference type="Pfam" id="PF05598"/>
    </source>
</evidence>
<dbReference type="NCBIfam" id="NF033551">
    <property type="entry name" value="transpos_IS1182"/>
    <property type="match status" value="1"/>
</dbReference>
<protein>
    <submittedName>
        <fullName evidence="4">Transposase</fullName>
    </submittedName>
</protein>
<proteinExistence type="predicted"/>
<feature type="region of interest" description="Disordered" evidence="1">
    <location>
        <begin position="262"/>
        <end position="305"/>
    </location>
</feature>
<dbReference type="Pfam" id="PF13751">
    <property type="entry name" value="DDE_Tnp_1_6"/>
    <property type="match status" value="1"/>
</dbReference>
<evidence type="ECO:0000259" key="3">
    <source>
        <dbReference type="Pfam" id="PF13751"/>
    </source>
</evidence>
<feature type="domain" description="Transposase InsH N-terminal" evidence="2">
    <location>
        <begin position="52"/>
        <end position="145"/>
    </location>
</feature>
<keyword evidence="5" id="KW-1185">Reference proteome</keyword>
<evidence type="ECO:0000256" key="1">
    <source>
        <dbReference type="SAM" id="MobiDB-lite"/>
    </source>
</evidence>